<dbReference type="AlphaFoldDB" id="A0AAF0IIH1"/>
<protein>
    <recommendedName>
        <fullName evidence="1">PRISE-like Rossmann-fold domain-containing protein</fullName>
    </recommendedName>
</protein>
<accession>A0AAF0IIH1</accession>
<dbReference type="Proteomes" id="UP001219355">
    <property type="component" value="Chromosome 2"/>
</dbReference>
<feature type="domain" description="PRISE-like Rossmann-fold" evidence="1">
    <location>
        <begin position="14"/>
        <end position="403"/>
    </location>
</feature>
<gene>
    <name evidence="2" type="ORF">PRK78_004293</name>
</gene>
<dbReference type="PANTHER" id="PTHR32487">
    <property type="entry name" value="3-OXO-DELTA(4,5)-STEROID 5-BETA-REDUCTASE"/>
    <property type="match status" value="1"/>
</dbReference>
<dbReference type="InterPro" id="IPR055222">
    <property type="entry name" value="PRISE-like_Rossmann-fold"/>
</dbReference>
<dbReference type="CDD" id="cd08948">
    <property type="entry name" value="5beta-POR_like_SDR_a"/>
    <property type="match status" value="1"/>
</dbReference>
<name>A0AAF0IIH1_9EURO</name>
<evidence type="ECO:0000313" key="2">
    <source>
        <dbReference type="EMBL" id="WEW58825.1"/>
    </source>
</evidence>
<dbReference type="Gene3D" id="3.40.50.720">
    <property type="entry name" value="NAD(P)-binding Rossmann-like Domain"/>
    <property type="match status" value="1"/>
</dbReference>
<dbReference type="PANTHER" id="PTHR32487:SF8">
    <property type="entry name" value="NAD-DEPENDENT EPIMERASE_DEHYDRATASE DOMAIN-CONTAINING PROTEIN"/>
    <property type="match status" value="1"/>
</dbReference>
<reference evidence="2" key="1">
    <citation type="submission" date="2023-03" db="EMBL/GenBank/DDBJ databases">
        <title>Emydomyces testavorans Genome Sequence.</title>
        <authorList>
            <person name="Hoyer L."/>
        </authorList>
    </citation>
    <scope>NUCLEOTIDE SEQUENCE</scope>
    <source>
        <strain evidence="2">16-2883</strain>
    </source>
</reference>
<proteinExistence type="predicted"/>
<keyword evidence="3" id="KW-1185">Reference proteome</keyword>
<dbReference type="SUPFAM" id="SSF51735">
    <property type="entry name" value="NAD(P)-binding Rossmann-fold domains"/>
    <property type="match status" value="1"/>
</dbReference>
<dbReference type="InterPro" id="IPR036291">
    <property type="entry name" value="NAD(P)-bd_dom_sf"/>
</dbReference>
<evidence type="ECO:0000259" key="1">
    <source>
        <dbReference type="Pfam" id="PF22917"/>
    </source>
</evidence>
<sequence length="403" mass="45614">MSQPTTTDQKNFHALVIGASGLSGWAFTNELLHDYPRPGIWSRITGVTRKPMSEEEMSYWPKDDRFTLASGFDLHNDDKDVLRQKFETKVKEVGSVTHVYYLIHDPLPDFDSPNPFAASLGALSKTLSTIESLAPNLRFIHLQYGTFIYGICFPDDIHYQAPLSEDLPPLQKPWCDVLHYQVWTDFMTDFSKGKSWMWCETRPSEIIGFVPRVNYYNVAYPIAVYLSLYKYINGQGAECPFPGSFGAWKALSSQGGAEMIAKAAIHLSLVEDPSVNGQGYNVASSATPSNWEMTWPVICSWFGLLGKPPVDNEKDKTRLPGPDEYIGMHETEYKKMLEEYGLKDWPVVSPSMDGSANWGLTKLNVNSQLNLQKLRSTGFTEEETMKDTWTRAFELMRKAKVIP</sequence>
<dbReference type="EMBL" id="CP120628">
    <property type="protein sequence ID" value="WEW58825.1"/>
    <property type="molecule type" value="Genomic_DNA"/>
</dbReference>
<dbReference type="Pfam" id="PF22917">
    <property type="entry name" value="PRISE"/>
    <property type="match status" value="1"/>
</dbReference>
<evidence type="ECO:0000313" key="3">
    <source>
        <dbReference type="Proteomes" id="UP001219355"/>
    </source>
</evidence>
<organism evidence="2 3">
    <name type="scientific">Emydomyces testavorans</name>
    <dbReference type="NCBI Taxonomy" id="2070801"/>
    <lineage>
        <taxon>Eukaryota</taxon>
        <taxon>Fungi</taxon>
        <taxon>Dikarya</taxon>
        <taxon>Ascomycota</taxon>
        <taxon>Pezizomycotina</taxon>
        <taxon>Eurotiomycetes</taxon>
        <taxon>Eurotiomycetidae</taxon>
        <taxon>Onygenales</taxon>
        <taxon>Nannizziopsiaceae</taxon>
        <taxon>Emydomyces</taxon>
    </lineage>
</organism>